<dbReference type="STRING" id="43775.SAMN04489760_105100"/>
<dbReference type="Pfam" id="PF00202">
    <property type="entry name" value="Aminotran_3"/>
    <property type="match status" value="1"/>
</dbReference>
<evidence type="ECO:0000256" key="7">
    <source>
        <dbReference type="HAMAP-Rule" id="MF_01107"/>
    </source>
</evidence>
<dbReference type="Gene3D" id="3.90.1150.10">
    <property type="entry name" value="Aspartate Aminotransferase, domain 1"/>
    <property type="match status" value="1"/>
</dbReference>
<dbReference type="CDD" id="cd00610">
    <property type="entry name" value="OAT_like"/>
    <property type="match status" value="1"/>
</dbReference>
<keyword evidence="4 7" id="KW-0663">Pyridoxal phosphate</keyword>
<evidence type="ECO:0000256" key="1">
    <source>
        <dbReference type="ARBA" id="ARBA00022576"/>
    </source>
</evidence>
<evidence type="ECO:0000256" key="4">
    <source>
        <dbReference type="ARBA" id="ARBA00022898"/>
    </source>
</evidence>
<organism evidence="8 9">
    <name type="scientific">Syntrophus gentianae</name>
    <dbReference type="NCBI Taxonomy" id="43775"/>
    <lineage>
        <taxon>Bacteria</taxon>
        <taxon>Pseudomonadati</taxon>
        <taxon>Thermodesulfobacteriota</taxon>
        <taxon>Syntrophia</taxon>
        <taxon>Syntrophales</taxon>
        <taxon>Syntrophaceae</taxon>
        <taxon>Syntrophus</taxon>
    </lineage>
</organism>
<comment type="pathway">
    <text evidence="7">Amino-acid biosynthesis; L-arginine biosynthesis; N(2)-acetyl-L-ornithine from L-glutamate: step 4/4.</text>
</comment>
<dbReference type="Proteomes" id="UP000198744">
    <property type="component" value="Unassembled WGS sequence"/>
</dbReference>
<feature type="modified residue" description="N6-(pyridoxal phosphate)lysine" evidence="7">
    <location>
        <position position="252"/>
    </location>
</feature>
<feature type="binding site" evidence="7">
    <location>
        <position position="280"/>
    </location>
    <ligand>
        <name>N(2)-acetyl-L-ornithine</name>
        <dbReference type="ChEBI" id="CHEBI:57805"/>
    </ligand>
</feature>
<evidence type="ECO:0000256" key="2">
    <source>
        <dbReference type="ARBA" id="ARBA00022605"/>
    </source>
</evidence>
<proteinExistence type="inferred from homology"/>
<dbReference type="GO" id="GO:0005737">
    <property type="term" value="C:cytoplasm"/>
    <property type="evidence" value="ECO:0007669"/>
    <property type="project" value="UniProtKB-SubCell"/>
</dbReference>
<feature type="binding site" evidence="7">
    <location>
        <position position="141"/>
    </location>
    <ligand>
        <name>N(2)-acetyl-L-ornithine</name>
        <dbReference type="ChEBI" id="CHEBI:57805"/>
    </ligand>
</feature>
<evidence type="ECO:0000256" key="6">
    <source>
        <dbReference type="ARBA" id="ARBA00052998"/>
    </source>
</evidence>
<dbReference type="GO" id="GO:0030170">
    <property type="term" value="F:pyridoxal phosphate binding"/>
    <property type="evidence" value="ECO:0007669"/>
    <property type="project" value="InterPro"/>
</dbReference>
<dbReference type="InterPro" id="IPR015421">
    <property type="entry name" value="PyrdxlP-dep_Trfase_major"/>
</dbReference>
<comment type="miscellaneous">
    <text evidence="7">May also have succinyldiaminopimelate aminotransferase activity, thus carrying out the corresponding step in lysine biosynthesis.</text>
</comment>
<keyword evidence="9" id="KW-1185">Reference proteome</keyword>
<dbReference type="NCBIfam" id="NF002874">
    <property type="entry name" value="PRK03244.1"/>
    <property type="match status" value="1"/>
</dbReference>
<dbReference type="GO" id="GO:0031299">
    <property type="term" value="F:taurine-pyruvate aminotransferase activity"/>
    <property type="evidence" value="ECO:0007669"/>
    <property type="project" value="UniProtKB-EC"/>
</dbReference>
<evidence type="ECO:0000313" key="8">
    <source>
        <dbReference type="EMBL" id="SEM15167.1"/>
    </source>
</evidence>
<dbReference type="NCBIfam" id="TIGR00707">
    <property type="entry name" value="argD"/>
    <property type="match status" value="1"/>
</dbReference>
<dbReference type="OrthoDB" id="9801834at2"/>
<dbReference type="PROSITE" id="PS00600">
    <property type="entry name" value="AA_TRANSFER_CLASS_3"/>
    <property type="match status" value="1"/>
</dbReference>
<dbReference type="SUPFAM" id="SSF53383">
    <property type="entry name" value="PLP-dependent transferases"/>
    <property type="match status" value="1"/>
</dbReference>
<keyword evidence="1 7" id="KW-0032">Aminotransferase</keyword>
<dbReference type="NCBIfam" id="NF002325">
    <property type="entry name" value="PRK01278.1"/>
    <property type="match status" value="1"/>
</dbReference>
<evidence type="ECO:0000256" key="3">
    <source>
        <dbReference type="ARBA" id="ARBA00022679"/>
    </source>
</evidence>
<dbReference type="EMBL" id="FOBS01000005">
    <property type="protein sequence ID" value="SEM15167.1"/>
    <property type="molecule type" value="Genomic_DNA"/>
</dbReference>
<dbReference type="GO" id="GO:0042802">
    <property type="term" value="F:identical protein binding"/>
    <property type="evidence" value="ECO:0007669"/>
    <property type="project" value="TreeGrafter"/>
</dbReference>
<keyword evidence="7" id="KW-0963">Cytoplasm</keyword>
<dbReference type="AlphaFoldDB" id="A0A1H7W2C8"/>
<feature type="binding site" evidence="7">
    <location>
        <begin position="105"/>
        <end position="106"/>
    </location>
    <ligand>
        <name>pyridoxal 5'-phosphate</name>
        <dbReference type="ChEBI" id="CHEBI:597326"/>
    </ligand>
</feature>
<dbReference type="Gene3D" id="3.40.640.10">
    <property type="entry name" value="Type I PLP-dependent aspartate aminotransferase-like (Major domain)"/>
    <property type="match status" value="1"/>
</dbReference>
<dbReference type="InterPro" id="IPR015424">
    <property type="entry name" value="PyrdxlP-dep_Trfase"/>
</dbReference>
<dbReference type="InterPro" id="IPR015422">
    <property type="entry name" value="PyrdxlP-dep_Trfase_small"/>
</dbReference>
<dbReference type="UniPathway" id="UPA00068">
    <property type="reaction ID" value="UER00109"/>
</dbReference>
<comment type="catalytic activity">
    <reaction evidence="7">
        <text>N(2)-acetyl-L-ornithine + 2-oxoglutarate = N-acetyl-L-glutamate 5-semialdehyde + L-glutamate</text>
        <dbReference type="Rhea" id="RHEA:18049"/>
        <dbReference type="ChEBI" id="CHEBI:16810"/>
        <dbReference type="ChEBI" id="CHEBI:29123"/>
        <dbReference type="ChEBI" id="CHEBI:29985"/>
        <dbReference type="ChEBI" id="CHEBI:57805"/>
        <dbReference type="EC" id="2.6.1.11"/>
    </reaction>
</comment>
<keyword evidence="5" id="KW-0670">Pyruvate</keyword>
<comment type="cofactor">
    <cofactor evidence="7">
        <name>pyridoxal 5'-phosphate</name>
        <dbReference type="ChEBI" id="CHEBI:597326"/>
    </cofactor>
    <text evidence="7">Binds 1 pyridoxal phosphate per subunit.</text>
</comment>
<gene>
    <name evidence="7" type="primary">argD</name>
    <name evidence="8" type="ORF">SAMN04489760_105100</name>
</gene>
<dbReference type="HAMAP" id="MF_01107">
    <property type="entry name" value="ArgD_aminotrans_3"/>
    <property type="match status" value="1"/>
</dbReference>
<dbReference type="InterPro" id="IPR004636">
    <property type="entry name" value="AcOrn/SuccOrn_fam"/>
</dbReference>
<comment type="subcellular location">
    <subcellularLocation>
        <location evidence="7">Cytoplasm</location>
    </subcellularLocation>
</comment>
<dbReference type="RefSeq" id="WP_093882634.1">
    <property type="nucleotide sequence ID" value="NZ_FOBS01000005.1"/>
</dbReference>
<dbReference type="PANTHER" id="PTHR11986:SF79">
    <property type="entry name" value="ACETYLORNITHINE AMINOTRANSFERASE, MITOCHONDRIAL"/>
    <property type="match status" value="1"/>
</dbReference>
<keyword evidence="3 7" id="KW-0808">Transferase</keyword>
<comment type="subunit">
    <text evidence="7">Homodimer.</text>
</comment>
<dbReference type="InterPro" id="IPR005814">
    <property type="entry name" value="Aminotrans_3"/>
</dbReference>
<keyword evidence="7" id="KW-0055">Arginine biosynthesis</keyword>
<keyword evidence="2 7" id="KW-0028">Amino-acid biosynthesis</keyword>
<evidence type="ECO:0000256" key="5">
    <source>
        <dbReference type="ARBA" id="ARBA00023317"/>
    </source>
</evidence>
<comment type="catalytic activity">
    <reaction evidence="6">
        <text>taurine + pyruvate = sulfoacetaldehyde + L-alanine</text>
        <dbReference type="Rhea" id="RHEA:10420"/>
        <dbReference type="ChEBI" id="CHEBI:15361"/>
        <dbReference type="ChEBI" id="CHEBI:57972"/>
        <dbReference type="ChEBI" id="CHEBI:58246"/>
        <dbReference type="ChEBI" id="CHEBI:507393"/>
        <dbReference type="EC" id="2.6.1.77"/>
    </reaction>
    <physiologicalReaction direction="left-to-right" evidence="6">
        <dbReference type="Rhea" id="RHEA:10421"/>
    </physiologicalReaction>
</comment>
<dbReference type="InterPro" id="IPR049704">
    <property type="entry name" value="Aminotrans_3_PPA_site"/>
</dbReference>
<name>A0A1H7W2C8_9BACT</name>
<comment type="similarity">
    <text evidence="7">Belongs to the class-III pyridoxal-phosphate-dependent aminotransferase family. ArgD subfamily.</text>
</comment>
<dbReference type="GO" id="GO:0003992">
    <property type="term" value="F:N2-acetyl-L-ornithine:2-oxoglutarate 5-aminotransferase activity"/>
    <property type="evidence" value="ECO:0007669"/>
    <property type="project" value="UniProtKB-UniRule"/>
</dbReference>
<feature type="binding site" evidence="7">
    <location>
        <position position="138"/>
    </location>
    <ligand>
        <name>pyridoxal 5'-phosphate</name>
        <dbReference type="ChEBI" id="CHEBI:597326"/>
    </ligand>
</feature>
<accession>A0A1H7W2C8</accession>
<dbReference type="PANTHER" id="PTHR11986">
    <property type="entry name" value="AMINOTRANSFERASE CLASS III"/>
    <property type="match status" value="1"/>
</dbReference>
<dbReference type="FunFam" id="3.40.640.10:FF:000004">
    <property type="entry name" value="Acetylornithine aminotransferase"/>
    <property type="match status" value="1"/>
</dbReference>
<dbReference type="EC" id="2.6.1.11" evidence="7"/>
<feature type="binding site" evidence="7">
    <location>
        <position position="281"/>
    </location>
    <ligand>
        <name>pyridoxal 5'-phosphate</name>
        <dbReference type="ChEBI" id="CHEBI:597326"/>
    </ligand>
</feature>
<sequence length="396" mass="43515">MTTEEMIALSEKTIMGTYRRFPVVMTRGEGVRVWDSNGKEYLDFVAGIAVCILGHCHPAVVEAIKRQAEILMHVSNLYYIEPQISFASQLVEHSFADKVFFCNSGAEANEGAIKLARRYAFEHMAPERRELITMTDSFHGRTLATISATGQKKFQVGFDPLPGGFKYVPFNDITALEGALTERTCGVLLEPIQGEGGVRVPDDDYLRKVRSLCNEKGILMILDEVQVGMGRTGHLFAYEHDSVTPDIMTLAKGLGNGFPMGAVLATEKVASAFVPGTHASTFGGNPLAMAAGLAVLDTLLKTDVLENCRRQGAYLQECLTKLKEKYPFVREIRGRGLIQGMELTIQGSDIVRSCMEKGLLINCTNENVLRFVPPLILSKSDIDRAVEILGKAMGEQ</sequence>
<dbReference type="PIRSF" id="PIRSF000521">
    <property type="entry name" value="Transaminase_4ab_Lys_Orn"/>
    <property type="match status" value="1"/>
</dbReference>
<dbReference type="InterPro" id="IPR050103">
    <property type="entry name" value="Class-III_PLP-dep_AT"/>
</dbReference>
<evidence type="ECO:0000313" key="9">
    <source>
        <dbReference type="Proteomes" id="UP000198744"/>
    </source>
</evidence>
<reference evidence="8 9" key="1">
    <citation type="submission" date="2016-10" db="EMBL/GenBank/DDBJ databases">
        <authorList>
            <person name="de Groot N.N."/>
        </authorList>
    </citation>
    <scope>NUCLEOTIDE SEQUENCE [LARGE SCALE GENOMIC DNA]</scope>
    <source>
        <strain evidence="8 9">DSM 8423</strain>
    </source>
</reference>
<dbReference type="GO" id="GO:0006526">
    <property type="term" value="P:L-arginine biosynthetic process"/>
    <property type="evidence" value="ECO:0007669"/>
    <property type="project" value="UniProtKB-UniRule"/>
</dbReference>
<protein>
    <recommendedName>
        <fullName evidence="7">Acetylornithine aminotransferase</fullName>
        <shortName evidence="7">ACOAT</shortName>
        <ecNumber evidence="7">2.6.1.11</ecNumber>
    </recommendedName>
</protein>
<feature type="binding site" evidence="7">
    <location>
        <begin position="223"/>
        <end position="226"/>
    </location>
    <ligand>
        <name>pyridoxal 5'-phosphate</name>
        <dbReference type="ChEBI" id="CHEBI:597326"/>
    </ligand>
</feature>